<protein>
    <recommendedName>
        <fullName evidence="4">Potassium channel domain-containing protein</fullName>
    </recommendedName>
</protein>
<evidence type="ECO:0000313" key="3">
    <source>
        <dbReference type="Proteomes" id="UP001528673"/>
    </source>
</evidence>
<dbReference type="RefSeq" id="WP_273949988.1">
    <property type="nucleotide sequence ID" value="NZ_JAQSIP010000003.1"/>
</dbReference>
<feature type="transmembrane region" description="Helical" evidence="1">
    <location>
        <begin position="22"/>
        <end position="47"/>
    </location>
</feature>
<name>A0ABT5MW42_9BURK</name>
<gene>
    <name evidence="2" type="ORF">PSQ40_06810</name>
</gene>
<dbReference type="EMBL" id="JAQSIP010000003">
    <property type="protein sequence ID" value="MDD0838276.1"/>
    <property type="molecule type" value="Genomic_DNA"/>
</dbReference>
<keyword evidence="3" id="KW-1185">Reference proteome</keyword>
<evidence type="ECO:0000256" key="1">
    <source>
        <dbReference type="SAM" id="Phobius"/>
    </source>
</evidence>
<reference evidence="2 3" key="1">
    <citation type="submission" date="2023-02" db="EMBL/GenBank/DDBJ databases">
        <title>Bacterial whole genomic sequence of Curvibacter sp. HBC61.</title>
        <authorList>
            <person name="Le V."/>
            <person name="Ko S.-R."/>
            <person name="Ahn C.-Y."/>
            <person name="Oh H.-M."/>
        </authorList>
    </citation>
    <scope>NUCLEOTIDE SEQUENCE [LARGE SCALE GENOMIC DNA]</scope>
    <source>
        <strain evidence="2 3">HBC61</strain>
    </source>
</reference>
<keyword evidence="1" id="KW-0812">Transmembrane</keyword>
<accession>A0ABT5MW42</accession>
<comment type="caution">
    <text evidence="2">The sequence shown here is derived from an EMBL/GenBank/DDBJ whole genome shotgun (WGS) entry which is preliminary data.</text>
</comment>
<evidence type="ECO:0000313" key="2">
    <source>
        <dbReference type="EMBL" id="MDD0838276.1"/>
    </source>
</evidence>
<dbReference type="Proteomes" id="UP001528673">
    <property type="component" value="Unassembled WGS sequence"/>
</dbReference>
<evidence type="ECO:0008006" key="4">
    <source>
        <dbReference type="Google" id="ProtNLM"/>
    </source>
</evidence>
<proteinExistence type="predicted"/>
<sequence>MSTLSLSMSLRPPNLSPAEDGLLMFLYGFGVMVLIIASHGFLLISMVLPLARSKKYLNVQHPFRLKLLFMVMIILILALHTIEIQCWALFVWTSEYYRGFVSSLSFAGLAYSTLGLYGQSRYEQWQQALPLMIAFSGMFCTGLSGSMLFTLLMSAVQFAAASPADAPAAAPAPTPIPLPAPHQDAA</sequence>
<feature type="transmembrane region" description="Helical" evidence="1">
    <location>
        <begin position="96"/>
        <end position="117"/>
    </location>
</feature>
<organism evidence="2 3">
    <name type="scientific">Curvibacter cyanobacteriorum</name>
    <dbReference type="NCBI Taxonomy" id="3026422"/>
    <lineage>
        <taxon>Bacteria</taxon>
        <taxon>Pseudomonadati</taxon>
        <taxon>Pseudomonadota</taxon>
        <taxon>Betaproteobacteria</taxon>
        <taxon>Burkholderiales</taxon>
        <taxon>Comamonadaceae</taxon>
        <taxon>Curvibacter</taxon>
    </lineage>
</organism>
<keyword evidence="1" id="KW-0472">Membrane</keyword>
<keyword evidence="1" id="KW-1133">Transmembrane helix</keyword>
<feature type="transmembrane region" description="Helical" evidence="1">
    <location>
        <begin position="67"/>
        <end position="90"/>
    </location>
</feature>
<feature type="transmembrane region" description="Helical" evidence="1">
    <location>
        <begin position="129"/>
        <end position="153"/>
    </location>
</feature>